<dbReference type="AlphaFoldDB" id="A0A381VDZ6"/>
<name>A0A381VDZ6_9ZZZZ</name>
<proteinExistence type="predicted"/>
<accession>A0A381VDZ6</accession>
<dbReference type="EMBL" id="UINC01008580">
    <property type="protein sequence ID" value="SVA38589.1"/>
    <property type="molecule type" value="Genomic_DNA"/>
</dbReference>
<reference evidence="1" key="1">
    <citation type="submission" date="2018-05" db="EMBL/GenBank/DDBJ databases">
        <authorList>
            <person name="Lanie J.A."/>
            <person name="Ng W.-L."/>
            <person name="Kazmierczak K.M."/>
            <person name="Andrzejewski T.M."/>
            <person name="Davidsen T.M."/>
            <person name="Wayne K.J."/>
            <person name="Tettelin H."/>
            <person name="Glass J.I."/>
            <person name="Rusch D."/>
            <person name="Podicherti R."/>
            <person name="Tsui H.-C.T."/>
            <person name="Winkler M.E."/>
        </authorList>
    </citation>
    <scope>NUCLEOTIDE SEQUENCE</scope>
</reference>
<sequence>MKQSLYITFLISSLLIGQDSFVGETFDRGSIDYNGRKVQATGIGYIPQNVINAGQARRAALRIAKQDALRQLIEIVNGVTLTSETTMSGAMFDDVIKTQVQGVIRGAFQVGDPKYLSDTSIEVVYEVPMSGISEVMIPPTGFLDPFAPSAAAPSGDAAAAAADGPTTGAITGLIIDCSELGVRPAMSPQILDQNGGIVYGPSNYTREYAIKNGVAGYAKGIDAGKEDDRVKGNPLVVKAVAASGSNNVDVIIGNSDIMRIRSANSSYGILKDCRVLIVL</sequence>
<gene>
    <name evidence="1" type="ORF">METZ01_LOCUS91443</name>
</gene>
<organism evidence="1">
    <name type="scientific">marine metagenome</name>
    <dbReference type="NCBI Taxonomy" id="408172"/>
    <lineage>
        <taxon>unclassified sequences</taxon>
        <taxon>metagenomes</taxon>
        <taxon>ecological metagenomes</taxon>
    </lineage>
</organism>
<evidence type="ECO:0008006" key="2">
    <source>
        <dbReference type="Google" id="ProtNLM"/>
    </source>
</evidence>
<evidence type="ECO:0000313" key="1">
    <source>
        <dbReference type="EMBL" id="SVA38589.1"/>
    </source>
</evidence>
<protein>
    <recommendedName>
        <fullName evidence="2">LPP20 lipoprotein</fullName>
    </recommendedName>
</protein>